<dbReference type="PANTHER" id="PTHR46927">
    <property type="entry name" value="AGAP005574-PA"/>
    <property type="match status" value="1"/>
</dbReference>
<feature type="non-terminal residue" evidence="9">
    <location>
        <position position="165"/>
    </location>
</feature>
<accession>A0A2I4CKU4</accession>
<dbReference type="GO" id="GO:0003677">
    <property type="term" value="F:DNA binding"/>
    <property type="evidence" value="ECO:0007669"/>
    <property type="project" value="UniProtKB-UniRule"/>
</dbReference>
<feature type="compositionally biased region" description="Polar residues" evidence="6">
    <location>
        <begin position="98"/>
        <end position="112"/>
    </location>
</feature>
<evidence type="ECO:0000313" key="8">
    <source>
        <dbReference type="Proteomes" id="UP000192220"/>
    </source>
</evidence>
<name>A0A2I4CKU4_AUSLI</name>
<keyword evidence="3" id="KW-0862">Zinc</keyword>
<dbReference type="OrthoDB" id="5982876at2759"/>
<dbReference type="STRING" id="52670.A0A2I4CKU4"/>
<evidence type="ECO:0000256" key="2">
    <source>
        <dbReference type="ARBA" id="ARBA00022771"/>
    </source>
</evidence>
<protein>
    <submittedName>
        <fullName evidence="9">THAP domain-containing protein 8</fullName>
    </submittedName>
</protein>
<dbReference type="GO" id="GO:0008270">
    <property type="term" value="F:zinc ion binding"/>
    <property type="evidence" value="ECO:0007669"/>
    <property type="project" value="UniProtKB-KW"/>
</dbReference>
<dbReference type="RefSeq" id="XP_013880606.1">
    <property type="nucleotide sequence ID" value="XM_014025152.1"/>
</dbReference>
<evidence type="ECO:0000256" key="3">
    <source>
        <dbReference type="ARBA" id="ARBA00022833"/>
    </source>
</evidence>
<dbReference type="GeneID" id="106529671"/>
<dbReference type="InterPro" id="IPR006612">
    <property type="entry name" value="THAP_Znf"/>
</dbReference>
<dbReference type="KEGG" id="alim:106529671"/>
<evidence type="ECO:0000256" key="1">
    <source>
        <dbReference type="ARBA" id="ARBA00022723"/>
    </source>
</evidence>
<dbReference type="AlphaFoldDB" id="A0A2I4CKU4"/>
<feature type="region of interest" description="Disordered" evidence="6">
    <location>
        <begin position="44"/>
        <end position="70"/>
    </location>
</feature>
<reference evidence="9" key="1">
    <citation type="submission" date="2025-08" db="UniProtKB">
        <authorList>
            <consortium name="RefSeq"/>
        </authorList>
    </citation>
    <scope>IDENTIFICATION</scope>
    <source>
        <strain evidence="9">Quisiro</strain>
    </source>
</reference>
<dbReference type="InterPro" id="IPR052224">
    <property type="entry name" value="THAP_domain_protein"/>
</dbReference>
<proteinExistence type="predicted"/>
<dbReference type="Proteomes" id="UP000192220">
    <property type="component" value="Unplaced"/>
</dbReference>
<feature type="domain" description="THAP-type" evidence="7">
    <location>
        <begin position="1"/>
        <end position="42"/>
    </location>
</feature>
<dbReference type="PROSITE" id="PS50950">
    <property type="entry name" value="ZF_THAP"/>
    <property type="match status" value="1"/>
</dbReference>
<evidence type="ECO:0000313" key="9">
    <source>
        <dbReference type="RefSeq" id="XP_013880606.1"/>
    </source>
</evidence>
<evidence type="ECO:0000256" key="6">
    <source>
        <dbReference type="SAM" id="MobiDB-lite"/>
    </source>
</evidence>
<keyword evidence="4 5" id="KW-0238">DNA-binding</keyword>
<dbReference type="SUPFAM" id="SSF57716">
    <property type="entry name" value="Glucocorticoid receptor-like (DNA-binding domain)"/>
    <property type="match status" value="1"/>
</dbReference>
<evidence type="ECO:0000256" key="5">
    <source>
        <dbReference type="PROSITE-ProRule" id="PRU00309"/>
    </source>
</evidence>
<keyword evidence="8" id="KW-1185">Reference proteome</keyword>
<keyword evidence="2 5" id="KW-0863">Zinc-finger</keyword>
<evidence type="ECO:0000259" key="7">
    <source>
        <dbReference type="PROSITE" id="PS50950"/>
    </source>
</evidence>
<dbReference type="Pfam" id="PF05485">
    <property type="entry name" value="THAP"/>
    <property type="match status" value="1"/>
</dbReference>
<organism evidence="8 9">
    <name type="scientific">Austrofundulus limnaeus</name>
    <name type="common">Annual killifish</name>
    <dbReference type="NCBI Taxonomy" id="52670"/>
    <lineage>
        <taxon>Eukaryota</taxon>
        <taxon>Metazoa</taxon>
        <taxon>Chordata</taxon>
        <taxon>Craniata</taxon>
        <taxon>Vertebrata</taxon>
        <taxon>Euteleostomi</taxon>
        <taxon>Actinopterygii</taxon>
        <taxon>Neopterygii</taxon>
        <taxon>Teleostei</taxon>
        <taxon>Neoteleostei</taxon>
        <taxon>Acanthomorphata</taxon>
        <taxon>Ovalentaria</taxon>
        <taxon>Atherinomorphae</taxon>
        <taxon>Cyprinodontiformes</taxon>
        <taxon>Rivulidae</taxon>
        <taxon>Austrofundulus</taxon>
    </lineage>
</organism>
<sequence>MGRENWTPSRHQYICNEHFSPSCFRVRWGVRYLEADAVPTVFQQNQKRKAADQTEKKPKRLRPDPGQSGSVVLDGAEVQDLFHTVHLYEVSVDQSQPGDFSLTDSGAGSLQTDLDPRGPAEGEDSGLIVPLTFCQTADDPTNTSELVLVSETQTELVKRITAAVL</sequence>
<keyword evidence="1" id="KW-0479">Metal-binding</keyword>
<dbReference type="PANTHER" id="PTHR46927:SF3">
    <property type="entry name" value="THAP-TYPE DOMAIN-CONTAINING PROTEIN"/>
    <property type="match status" value="1"/>
</dbReference>
<dbReference type="InParanoid" id="A0A2I4CKU4"/>
<gene>
    <name evidence="9" type="primary">LOC106529671</name>
</gene>
<evidence type="ECO:0000256" key="4">
    <source>
        <dbReference type="ARBA" id="ARBA00023125"/>
    </source>
</evidence>
<feature type="region of interest" description="Disordered" evidence="6">
    <location>
        <begin position="98"/>
        <end position="122"/>
    </location>
</feature>